<evidence type="ECO:0000259" key="1">
    <source>
        <dbReference type="PROSITE" id="PS00022"/>
    </source>
</evidence>
<dbReference type="Gene3D" id="2.10.25.10">
    <property type="entry name" value="Laminin"/>
    <property type="match status" value="1"/>
</dbReference>
<feature type="non-terminal residue" evidence="2">
    <location>
        <position position="1"/>
    </location>
</feature>
<feature type="domain" description="EGF-like" evidence="1">
    <location>
        <begin position="19"/>
        <end position="30"/>
    </location>
</feature>
<dbReference type="Pfam" id="PF21700">
    <property type="entry name" value="EGF_DL_JAG"/>
    <property type="match status" value="1"/>
</dbReference>
<accession>A0AAE1TLP8</accession>
<evidence type="ECO:0000313" key="2">
    <source>
        <dbReference type="EMBL" id="KAK4287885.1"/>
    </source>
</evidence>
<dbReference type="AlphaFoldDB" id="A0AAE1TLP8"/>
<reference evidence="2" key="1">
    <citation type="submission" date="2023-11" db="EMBL/GenBank/DDBJ databases">
        <title>Genome assemblies of two species of porcelain crab, Petrolisthes cinctipes and Petrolisthes manimaculis (Anomura: Porcellanidae).</title>
        <authorList>
            <person name="Angst P."/>
        </authorList>
    </citation>
    <scope>NUCLEOTIDE SEQUENCE</scope>
    <source>
        <strain evidence="2">PB745_02</strain>
        <tissue evidence="2">Gill</tissue>
    </source>
</reference>
<protein>
    <recommendedName>
        <fullName evidence="1">EGF-like domain-containing protein</fullName>
    </recommendedName>
</protein>
<dbReference type="Proteomes" id="UP001292094">
    <property type="component" value="Unassembled WGS sequence"/>
</dbReference>
<evidence type="ECO:0000313" key="3">
    <source>
        <dbReference type="Proteomes" id="UP001292094"/>
    </source>
</evidence>
<keyword evidence="3" id="KW-1185">Reference proteome</keyword>
<dbReference type="PROSITE" id="PS00022">
    <property type="entry name" value="EGF_1"/>
    <property type="match status" value="1"/>
</dbReference>
<name>A0AAE1TLP8_9EUCA</name>
<dbReference type="InterPro" id="IPR000742">
    <property type="entry name" value="EGF"/>
</dbReference>
<gene>
    <name evidence="2" type="ORF">Pmani_039054</name>
</gene>
<dbReference type="EMBL" id="JAWZYT010006600">
    <property type="protein sequence ID" value="KAK4287885.1"/>
    <property type="molecule type" value="Genomic_DNA"/>
</dbReference>
<comment type="caution">
    <text evidence="2">The sequence shown here is derived from an EMBL/GenBank/DDBJ whole genome shotgun (WGS) entry which is preliminary data.</text>
</comment>
<organism evidence="2 3">
    <name type="scientific">Petrolisthes manimaculis</name>
    <dbReference type="NCBI Taxonomy" id="1843537"/>
    <lineage>
        <taxon>Eukaryota</taxon>
        <taxon>Metazoa</taxon>
        <taxon>Ecdysozoa</taxon>
        <taxon>Arthropoda</taxon>
        <taxon>Crustacea</taxon>
        <taxon>Multicrustacea</taxon>
        <taxon>Malacostraca</taxon>
        <taxon>Eumalacostraca</taxon>
        <taxon>Eucarida</taxon>
        <taxon>Decapoda</taxon>
        <taxon>Pleocyemata</taxon>
        <taxon>Anomura</taxon>
        <taxon>Galatheoidea</taxon>
        <taxon>Porcellanidae</taxon>
        <taxon>Petrolisthes</taxon>
    </lineage>
</organism>
<sequence length="44" mass="4747">QCLPGCHPDHGSCLKPGECKCEVGWWGDICDLCFPYPGCKHGGL</sequence>
<proteinExistence type="predicted"/>